<dbReference type="InterPro" id="IPR002545">
    <property type="entry name" value="CheW-lke_dom"/>
</dbReference>
<organism evidence="2 3">
    <name type="scientific">Richelia sinica FACHB-800</name>
    <dbReference type="NCBI Taxonomy" id="1357546"/>
    <lineage>
        <taxon>Bacteria</taxon>
        <taxon>Bacillati</taxon>
        <taxon>Cyanobacteriota</taxon>
        <taxon>Cyanophyceae</taxon>
        <taxon>Nostocales</taxon>
        <taxon>Nostocaceae</taxon>
        <taxon>Richelia</taxon>
    </lineage>
</organism>
<evidence type="ECO:0000313" key="3">
    <source>
        <dbReference type="Proteomes" id="UP000683511"/>
    </source>
</evidence>
<dbReference type="SUPFAM" id="SSF50341">
    <property type="entry name" value="CheW-like"/>
    <property type="match status" value="1"/>
</dbReference>
<keyword evidence="3" id="KW-1185">Reference proteome</keyword>
<dbReference type="GO" id="GO:0007165">
    <property type="term" value="P:signal transduction"/>
    <property type="evidence" value="ECO:0007669"/>
    <property type="project" value="InterPro"/>
</dbReference>
<dbReference type="InterPro" id="IPR039315">
    <property type="entry name" value="CheW"/>
</dbReference>
<evidence type="ECO:0000259" key="1">
    <source>
        <dbReference type="PROSITE" id="PS50851"/>
    </source>
</evidence>
<name>A0A975Y6L3_9NOST</name>
<protein>
    <submittedName>
        <fullName evidence="2">Purine binding chemotaxis protein</fullName>
    </submittedName>
</protein>
<accession>A0A975Y6L3</accession>
<dbReference type="PANTHER" id="PTHR22617:SF23">
    <property type="entry name" value="CHEMOTAXIS PROTEIN CHEW"/>
    <property type="match status" value="1"/>
</dbReference>
<dbReference type="PROSITE" id="PS50851">
    <property type="entry name" value="CHEW"/>
    <property type="match status" value="1"/>
</dbReference>
<dbReference type="SMART" id="SM00260">
    <property type="entry name" value="CheW"/>
    <property type="match status" value="1"/>
</dbReference>
<gene>
    <name evidence="2" type="ORF">B6N60_04123</name>
</gene>
<dbReference type="InterPro" id="IPR036061">
    <property type="entry name" value="CheW-like_dom_sf"/>
</dbReference>
<reference evidence="2" key="1">
    <citation type="submission" date="2017-04" db="EMBL/GenBank/DDBJ databases">
        <title>Genome deletions in a multicellular cyanobacterial endosymbiont for morphological adaptation in marine diatoms.</title>
        <authorList>
            <person name="Wang Y."/>
            <person name="Gao H."/>
            <person name="Li R."/>
            <person name="Xu X."/>
        </authorList>
    </citation>
    <scope>NUCLEOTIDE SEQUENCE</scope>
    <source>
        <strain evidence="2">FACHB 800</strain>
    </source>
</reference>
<dbReference type="RefSeq" id="WP_190603981.1">
    <property type="nucleotide sequence ID" value="NZ_CP021056.1"/>
</dbReference>
<dbReference type="Gene3D" id="2.40.50.180">
    <property type="entry name" value="CheA-289, Domain 4"/>
    <property type="match status" value="1"/>
</dbReference>
<dbReference type="EMBL" id="CP021056">
    <property type="protein sequence ID" value="QXE25408.1"/>
    <property type="molecule type" value="Genomic_DNA"/>
</dbReference>
<dbReference type="GO" id="GO:0006935">
    <property type="term" value="P:chemotaxis"/>
    <property type="evidence" value="ECO:0007669"/>
    <property type="project" value="InterPro"/>
</dbReference>
<dbReference type="AlphaFoldDB" id="A0A975Y6L3"/>
<dbReference type="CDD" id="cd00588">
    <property type="entry name" value="CheW_like"/>
    <property type="match status" value="1"/>
</dbReference>
<dbReference type="GO" id="GO:0005829">
    <property type="term" value="C:cytosol"/>
    <property type="evidence" value="ECO:0007669"/>
    <property type="project" value="TreeGrafter"/>
</dbReference>
<dbReference type="KEGG" id="rsin:B6N60_04123"/>
<evidence type="ECO:0000313" key="2">
    <source>
        <dbReference type="EMBL" id="QXE25408.1"/>
    </source>
</evidence>
<dbReference type="Pfam" id="PF01584">
    <property type="entry name" value="CheW"/>
    <property type="match status" value="1"/>
</dbReference>
<dbReference type="PANTHER" id="PTHR22617">
    <property type="entry name" value="CHEMOTAXIS SENSOR HISTIDINE KINASE-RELATED"/>
    <property type="match status" value="1"/>
</dbReference>
<sequence length="158" mass="17935">MLETKQKFLSFNLGVKDTAVIALNHITEVLQVSLAEVCGVPQMPNCVLGIYNWRGEMLWLVDLEEMLGYPSLLKNTNLLSKMMAIVLESEGKYLGLLVRQLLDIEWLDTQHLKLQSAELFSPGISPFLHGYFINGDEQIMFNLDANLIMQSPLWGKHN</sequence>
<proteinExistence type="predicted"/>
<dbReference type="Proteomes" id="UP000683511">
    <property type="component" value="Chromosome"/>
</dbReference>
<feature type="domain" description="CheW-like" evidence="1">
    <location>
        <begin position="5"/>
        <end position="154"/>
    </location>
</feature>